<sequence length="133" mass="13459">MNVRPSLTRSIPFWILLVASLAVTVAGAAIVATTLPAMIAGLDDQTATGGLVYGGQSWITIGSGLLAAGLVGLFVLLALAAARSFLPVATPTAEAVDVADDAEPADDAVFVRTDEVVADGEVVPARDEVTAAR</sequence>
<reference evidence="2 3" key="1">
    <citation type="submission" date="2018-08" db="EMBL/GenBank/DDBJ databases">
        <title>Microbacterium lemovicicum sp. nov., a bacterium isolated from a natural uranium-rich soil.</title>
        <authorList>
            <person name="ORTET P."/>
        </authorList>
    </citation>
    <scope>NUCLEOTIDE SEQUENCE [LARGE SCALE GENOMIC DNA]</scope>
    <source>
        <strain evidence="2 3">Viu22</strain>
    </source>
</reference>
<keyword evidence="1" id="KW-0812">Transmembrane</keyword>
<proteinExistence type="predicted"/>
<dbReference type="RefSeq" id="WP_127095310.1">
    <property type="nucleotide sequence ID" value="NZ_CP031423.1"/>
</dbReference>
<accession>A0A3S9W9M9</accession>
<evidence type="ECO:0000313" key="3">
    <source>
        <dbReference type="Proteomes" id="UP000276888"/>
    </source>
</evidence>
<feature type="transmembrane region" description="Helical" evidence="1">
    <location>
        <begin position="59"/>
        <end position="82"/>
    </location>
</feature>
<keyword evidence="1" id="KW-0472">Membrane</keyword>
<keyword evidence="1" id="KW-1133">Transmembrane helix</keyword>
<dbReference type="KEGG" id="mlv:CVS47_01240"/>
<feature type="transmembrane region" description="Helical" evidence="1">
    <location>
        <begin position="12"/>
        <end position="39"/>
    </location>
</feature>
<organism evidence="2 3">
    <name type="scientific">Microbacterium lemovicicum</name>
    <dbReference type="NCBI Taxonomy" id="1072463"/>
    <lineage>
        <taxon>Bacteria</taxon>
        <taxon>Bacillati</taxon>
        <taxon>Actinomycetota</taxon>
        <taxon>Actinomycetes</taxon>
        <taxon>Micrococcales</taxon>
        <taxon>Microbacteriaceae</taxon>
        <taxon>Microbacterium</taxon>
    </lineage>
</organism>
<name>A0A3S9W9M9_9MICO</name>
<gene>
    <name evidence="2" type="ORF">CVS47_01240</name>
</gene>
<evidence type="ECO:0000256" key="1">
    <source>
        <dbReference type="SAM" id="Phobius"/>
    </source>
</evidence>
<keyword evidence="3" id="KW-1185">Reference proteome</keyword>
<protein>
    <recommendedName>
        <fullName evidence="4">Dinucleotide-utilizing enzyme</fullName>
    </recommendedName>
</protein>
<dbReference type="EMBL" id="CP031423">
    <property type="protein sequence ID" value="AZS36633.1"/>
    <property type="molecule type" value="Genomic_DNA"/>
</dbReference>
<dbReference type="AlphaFoldDB" id="A0A3S9W9M9"/>
<evidence type="ECO:0008006" key="4">
    <source>
        <dbReference type="Google" id="ProtNLM"/>
    </source>
</evidence>
<evidence type="ECO:0000313" key="2">
    <source>
        <dbReference type="EMBL" id="AZS36633.1"/>
    </source>
</evidence>
<dbReference type="Proteomes" id="UP000276888">
    <property type="component" value="Chromosome"/>
</dbReference>